<dbReference type="Gene3D" id="3.40.50.300">
    <property type="entry name" value="P-loop containing nucleotide triphosphate hydrolases"/>
    <property type="match status" value="1"/>
</dbReference>
<organism evidence="3 4">
    <name type="scientific">Actinacidiphila oryziradicis</name>
    <dbReference type="NCBI Taxonomy" id="2571141"/>
    <lineage>
        <taxon>Bacteria</taxon>
        <taxon>Bacillati</taxon>
        <taxon>Actinomycetota</taxon>
        <taxon>Actinomycetes</taxon>
        <taxon>Kitasatosporales</taxon>
        <taxon>Streptomycetaceae</taxon>
        <taxon>Actinacidiphila</taxon>
    </lineage>
</organism>
<feature type="region of interest" description="Disordered" evidence="1">
    <location>
        <begin position="1"/>
        <end position="37"/>
    </location>
</feature>
<feature type="compositionally biased region" description="Pro residues" evidence="1">
    <location>
        <begin position="17"/>
        <end position="34"/>
    </location>
</feature>
<reference evidence="3 4" key="1">
    <citation type="submission" date="2019-04" db="EMBL/GenBank/DDBJ databases">
        <title>Streptomyces oryziradicis sp. nov., a novel actinomycete isolated from rhizosphere soil of rice (Oryza sativa L.).</title>
        <authorList>
            <person name="Li C."/>
        </authorList>
    </citation>
    <scope>NUCLEOTIDE SEQUENCE [LARGE SCALE GENOMIC DNA]</scope>
    <source>
        <strain evidence="3 4">NEAU-C40</strain>
    </source>
</reference>
<comment type="caution">
    <text evidence="3">The sequence shown here is derived from an EMBL/GenBank/DDBJ whole genome shotgun (WGS) entry which is preliminary data.</text>
</comment>
<accession>A0A4V6WJ48</accession>
<dbReference type="SUPFAM" id="SSF52540">
    <property type="entry name" value="P-loop containing nucleoside triphosphate hydrolases"/>
    <property type="match status" value="1"/>
</dbReference>
<keyword evidence="2" id="KW-0812">Transmembrane</keyword>
<dbReference type="EMBL" id="SUMC01000045">
    <property type="protein sequence ID" value="TKA04869.1"/>
    <property type="molecule type" value="Genomic_DNA"/>
</dbReference>
<name>A0A4V6WJ48_9ACTN</name>
<dbReference type="InterPro" id="IPR027417">
    <property type="entry name" value="P-loop_NTPase"/>
</dbReference>
<keyword evidence="3" id="KW-0067">ATP-binding</keyword>
<evidence type="ECO:0000256" key="2">
    <source>
        <dbReference type="SAM" id="Phobius"/>
    </source>
</evidence>
<protein>
    <submittedName>
        <fullName evidence="3">ATP-binding protein</fullName>
    </submittedName>
</protein>
<evidence type="ECO:0000313" key="3">
    <source>
        <dbReference type="EMBL" id="TKA04869.1"/>
    </source>
</evidence>
<evidence type="ECO:0000313" key="4">
    <source>
        <dbReference type="Proteomes" id="UP000305778"/>
    </source>
</evidence>
<evidence type="ECO:0000256" key="1">
    <source>
        <dbReference type="SAM" id="MobiDB-lite"/>
    </source>
</evidence>
<feature type="transmembrane region" description="Helical" evidence="2">
    <location>
        <begin position="120"/>
        <end position="142"/>
    </location>
</feature>
<keyword evidence="3" id="KW-0547">Nucleotide-binding</keyword>
<keyword evidence="2" id="KW-1133">Transmembrane helix</keyword>
<dbReference type="Proteomes" id="UP000305778">
    <property type="component" value="Unassembled WGS sequence"/>
</dbReference>
<dbReference type="GO" id="GO:0005524">
    <property type="term" value="F:ATP binding"/>
    <property type="evidence" value="ECO:0007669"/>
    <property type="project" value="UniProtKB-KW"/>
</dbReference>
<gene>
    <name evidence="3" type="ORF">FCI23_33820</name>
</gene>
<feature type="transmembrane region" description="Helical" evidence="2">
    <location>
        <begin position="75"/>
        <end position="108"/>
    </location>
</feature>
<sequence>MDTDGTYGPREAAPATPATPVPRPSGPPPMPLRPPGAALETWLRTPRLAPAPGIYAYGHQPRPPQDPDRVPDRKLLGGVVLTVLAAVFTWSLIYNGYLPVIAIIGWIVPASWPSGGGNAFWAAVFNWGMYAAIAAALIWIFGRLGRWREAIRRYGAPLKKLVEDPPPGSGPIAAPDGPPLDDPVEWPELRAAGQPAVADRLAAEIRTGRMNDVDYARIRRAWQSVQHQPARLDAFTDAVLRQGAAACGHPSGARDLPLRSAVHDLLTSQVRIGLALPDERNAYQYQGAGLALDPTLLGTGLLAVGPPGSGKTRRLVRPVVESLCLQALSGTAAVVVVGAAGTDLGPDAAFDVVISLGDPKSAYDLDLYGGSADPDEAARTLAEALLDGSPSHEYDTRRAATVLGQLLGPYRAAHGRFPSVTELRELLDGAPTAYAALRDALDAAGAHGQARELDARQRQADRPGDIGALLADRVALLDRPAFAGFFDVTGRSRPFSLHTLEHPLRVRIDLPERGHAEASRILARLVLAQFTAAVTTRADRSLFACLVLDDASHTITTEAVRGLQRLRSANAGAVLTLRTLDDAPETLRSALLGAVGCRMAFSGVTTWDGKRFAEAWGTTWVETRDVTRTPDQSGGLLRRLGRGVRRIFTGEAATTESVTVRKVERERWSASDLAHAVPAGHAVLSLTATTGELAPPILADLRS</sequence>
<keyword evidence="2" id="KW-0472">Membrane</keyword>
<dbReference type="AlphaFoldDB" id="A0A4V6WJ48"/>
<keyword evidence="4" id="KW-1185">Reference proteome</keyword>
<dbReference type="OrthoDB" id="3799538at2"/>
<proteinExistence type="predicted"/>
<dbReference type="RefSeq" id="WP_136727933.1">
    <property type="nucleotide sequence ID" value="NZ_SUMC01000045.1"/>
</dbReference>